<dbReference type="Proteomes" id="UP000643672">
    <property type="component" value="Unassembled WGS sequence"/>
</dbReference>
<dbReference type="PANTHER" id="PTHR38733">
    <property type="entry name" value="PROTEIN MCRC"/>
    <property type="match status" value="1"/>
</dbReference>
<evidence type="ECO:0000313" key="1">
    <source>
        <dbReference type="EMBL" id="CAB5501847.1"/>
    </source>
</evidence>
<reference evidence="1 2" key="1">
    <citation type="submission" date="2020-05" db="EMBL/GenBank/DDBJ databases">
        <authorList>
            <person name="Petersen J."/>
            <person name="Sayavedra L."/>
        </authorList>
    </citation>
    <scope>NUCLEOTIDE SEQUENCE [LARGE SCALE GENOMIC DNA]</scope>
    <source>
        <strain evidence="1">B thermophilus SOXS</strain>
    </source>
</reference>
<dbReference type="RefSeq" id="WP_202763185.1">
    <property type="nucleotide sequence ID" value="NZ_CAESAQ020000076.1"/>
</dbReference>
<keyword evidence="2" id="KW-1185">Reference proteome</keyword>
<evidence type="ECO:0000313" key="2">
    <source>
        <dbReference type="Proteomes" id="UP000643672"/>
    </source>
</evidence>
<organism evidence="1 2">
    <name type="scientific">Bathymodiolus thermophilus thioautotrophic gill symbiont</name>
    <dbReference type="NCBI Taxonomy" id="2360"/>
    <lineage>
        <taxon>Bacteria</taxon>
        <taxon>Pseudomonadati</taxon>
        <taxon>Pseudomonadota</taxon>
        <taxon>Gammaproteobacteria</taxon>
        <taxon>sulfur-oxidizing symbionts</taxon>
    </lineage>
</organism>
<comment type="caution">
    <text evidence="1">The sequence shown here is derived from an EMBL/GenBank/DDBJ whole genome shotgun (WGS) entry which is preliminary data.</text>
</comment>
<accession>A0A8H8XE41</accession>
<sequence length="407" mass="47296">MLIKLKEHQSDRFGLSCWLDDIPNEANKKKYLGLHYDVWRGKKQLKTKYFIGACWLEENQLALQVEPKIQGLDYLSMFLKCFKHPQVSRHLSDIYAIDFNQAKIALEGDDFEITPLLIVHFLQVVKAIVKKGLKKNYYFVEENLNAKVKGKINLSHTLKHHIFKGQNHKTVCRYPVFGLDCLENRLLKKALRFVQSYLSKSPIETEGKLGQLLSYCLASFELVSDDVDVRRFKSFKNNAFFKEYAQGLKLAKMILKRFSYNLKNTQNTQQTPPFYIDMSLLFEQYVYALLLENNEVKYQVKGGYGVVDFLIEDMIVDTKYKPKYKNKKINRDTIEDIRQLSGYARDEKIIECLGTNGTIAKCLVIYPNKEGDKDNDLSGLWGDGEEIQGFVNFKKIGVRLPVHKPRL</sequence>
<gene>
    <name evidence="1" type="ORF">THERMOS_1462</name>
</gene>
<dbReference type="PANTHER" id="PTHR38733:SF1">
    <property type="entry name" value="TYPE IV METHYL-DIRECTED RESTRICTION ENZYME ECOKMCRBC"/>
    <property type="match status" value="1"/>
</dbReference>
<dbReference type="EMBL" id="CAESAQ020000076">
    <property type="protein sequence ID" value="CAB5501847.1"/>
    <property type="molecule type" value="Genomic_DNA"/>
</dbReference>
<name>A0A8H8XE41_9GAMM</name>
<evidence type="ECO:0008006" key="3">
    <source>
        <dbReference type="Google" id="ProtNLM"/>
    </source>
</evidence>
<protein>
    <recommendedName>
        <fullName evidence="3">Restriction endonuclease</fullName>
    </recommendedName>
</protein>
<dbReference type="Pfam" id="PF10117">
    <property type="entry name" value="McrBC"/>
    <property type="match status" value="1"/>
</dbReference>
<dbReference type="AlphaFoldDB" id="A0A8H8XE41"/>
<dbReference type="InterPro" id="IPR019292">
    <property type="entry name" value="McrC"/>
</dbReference>
<proteinExistence type="predicted"/>